<organism evidence="2 3">
    <name type="scientific">Shewanella amazonensis (strain ATCC BAA-1098 / SB2B)</name>
    <dbReference type="NCBI Taxonomy" id="326297"/>
    <lineage>
        <taxon>Bacteria</taxon>
        <taxon>Pseudomonadati</taxon>
        <taxon>Pseudomonadota</taxon>
        <taxon>Gammaproteobacteria</taxon>
        <taxon>Alteromonadales</taxon>
        <taxon>Shewanellaceae</taxon>
        <taxon>Shewanella</taxon>
    </lineage>
</organism>
<evidence type="ECO:0000313" key="2">
    <source>
        <dbReference type="EMBL" id="ABM01045.1"/>
    </source>
</evidence>
<dbReference type="KEGG" id="saz:Sama_2842"/>
<sequence>MKIALILLALLSIPAYAWNNIDHEFAGLNTDMRHMWSGGAWQENKQEGFYRFLVAGGGYEHYKSKLYVQWVAHGSDMESPKVLRTIEIKELNDNPLYAFNLPECIGSWECNSIEIVATHTYELTKHKSVIKFTGIGKYEFVQTAL</sequence>
<dbReference type="AlphaFoldDB" id="A1S9I8"/>
<evidence type="ECO:0000256" key="1">
    <source>
        <dbReference type="SAM" id="SignalP"/>
    </source>
</evidence>
<dbReference type="EMBL" id="CP000507">
    <property type="protein sequence ID" value="ABM01045.1"/>
    <property type="molecule type" value="Genomic_DNA"/>
</dbReference>
<dbReference type="STRING" id="326297.Sama_2842"/>
<proteinExistence type="predicted"/>
<feature type="chain" id="PRO_5002637304" description="Lipoprotein" evidence="1">
    <location>
        <begin position="18"/>
        <end position="145"/>
    </location>
</feature>
<accession>A1S9I8</accession>
<gene>
    <name evidence="2" type="ordered locus">Sama_2842</name>
</gene>
<reference evidence="2 3" key="1">
    <citation type="submission" date="2006-12" db="EMBL/GenBank/DDBJ databases">
        <title>Complete sequence of Shewanella amazonensis SB2B.</title>
        <authorList>
            <consortium name="US DOE Joint Genome Institute"/>
            <person name="Copeland A."/>
            <person name="Lucas S."/>
            <person name="Lapidus A."/>
            <person name="Barry K."/>
            <person name="Detter J.C."/>
            <person name="Glavina del Rio T."/>
            <person name="Hammon N."/>
            <person name="Israni S."/>
            <person name="Dalin E."/>
            <person name="Tice H."/>
            <person name="Pitluck S."/>
            <person name="Munk A.C."/>
            <person name="Brettin T."/>
            <person name="Bruce D."/>
            <person name="Han C."/>
            <person name="Tapia R."/>
            <person name="Gilna P."/>
            <person name="Schmutz J."/>
            <person name="Larimer F."/>
            <person name="Land M."/>
            <person name="Hauser L."/>
            <person name="Kyrpides N."/>
            <person name="Mikhailova N."/>
            <person name="Fredrickson J."/>
            <person name="Richardson P."/>
        </authorList>
    </citation>
    <scope>NUCLEOTIDE SEQUENCE [LARGE SCALE GENOMIC DNA]</scope>
    <source>
        <strain evidence="3">ATCC BAA-1098 / SB2B</strain>
    </source>
</reference>
<keyword evidence="3" id="KW-1185">Reference proteome</keyword>
<protein>
    <recommendedName>
        <fullName evidence="4">Lipoprotein</fullName>
    </recommendedName>
</protein>
<name>A1S9I8_SHEAM</name>
<evidence type="ECO:0008006" key="4">
    <source>
        <dbReference type="Google" id="ProtNLM"/>
    </source>
</evidence>
<dbReference type="HOGENOM" id="CLU_1785579_0_0_6"/>
<evidence type="ECO:0000313" key="3">
    <source>
        <dbReference type="Proteomes" id="UP000009175"/>
    </source>
</evidence>
<dbReference type="Proteomes" id="UP000009175">
    <property type="component" value="Chromosome"/>
</dbReference>
<feature type="signal peptide" evidence="1">
    <location>
        <begin position="1"/>
        <end position="17"/>
    </location>
</feature>
<keyword evidence="1" id="KW-0732">Signal</keyword>